<proteinExistence type="predicted"/>
<feature type="domain" description="Tetratricopeptide repeat protein 5 OB fold" evidence="2">
    <location>
        <begin position="321"/>
        <end position="433"/>
    </location>
</feature>
<dbReference type="GeneID" id="108707043"/>
<evidence type="ECO:0000259" key="2">
    <source>
        <dbReference type="Pfam" id="PF16669"/>
    </source>
</evidence>
<dbReference type="GO" id="GO:0006493">
    <property type="term" value="P:protein O-linked glycosylation"/>
    <property type="evidence" value="ECO:0007669"/>
    <property type="project" value="InterPro"/>
</dbReference>
<dbReference type="Gene3D" id="1.25.40.10">
    <property type="entry name" value="Tetratricopeptide repeat domain"/>
    <property type="match status" value="1"/>
</dbReference>
<dbReference type="PANTHER" id="PTHR44366">
    <property type="entry name" value="UDP-N-ACETYLGLUCOSAMINE--PEPTIDE N-ACETYLGLUCOSAMINYLTRANSFERASE 110 KDA SUBUNIT"/>
    <property type="match status" value="1"/>
</dbReference>
<dbReference type="InterPro" id="IPR011990">
    <property type="entry name" value="TPR-like_helical_dom_sf"/>
</dbReference>
<protein>
    <submittedName>
        <fullName evidence="4">Tetratricopeptide repeat protein 5 isoform X1</fullName>
    </submittedName>
</protein>
<sequence length="442" mass="49365">MPLHSSNKAQTMAEGSADTEAEIQKRLQELVDHLYTFRDHYFETHSVEDAARKQYDVEKEMEKTIAQMDEIDDTWKSKAFFLMLRGKALNVTPNHSQEAEDALSKAVKLDPGLVEGWNQLGEVYWKKMDVAAAKTCFLGALNHCKNKVSLRNLSMVMRQQRSQDSEENSRNIMDSVKEAKQAVQMDPQDGTSWYILGNAYLSLFFCTGQNPKISQQALNAYVQAERVDKTASSNPDLHLNRATLCKYEERFEGALEGFSQAAALEPSWTEPVMREQQLLDYLGKLCGLLSNKGKIRGKRLQNMLSSLTPSLLGHFGGSGGLEFKPLSSLEPGRNPGCVVLGRVVFSLMPEERVPFTFGLVDAEGTCYAVMVYNMVESWGVLIADSVTIPDPQLKQHNIKHKGQMFSFQSIRVDSPVQLLVNGKPQGPSTQASAIVAYRPQSD</sequence>
<dbReference type="CTD" id="108707043"/>
<dbReference type="InterPro" id="IPR032076">
    <property type="entry name" value="TTC5_OB"/>
</dbReference>
<dbReference type="PANTHER" id="PTHR44366:SF1">
    <property type="entry name" value="UDP-N-ACETYLGLUCOSAMINE--PEPTIDE N-ACETYLGLUCOSAMINYLTRANSFERASE 110 KDA SUBUNIT"/>
    <property type="match status" value="1"/>
</dbReference>
<dbReference type="Xenbase" id="XB-GENE-17337381">
    <property type="gene designation" value="ttc5.S"/>
</dbReference>
<dbReference type="OMA" id="LEFAQSC"/>
<dbReference type="Proteomes" id="UP000186698">
    <property type="component" value="Chromosome 1S"/>
</dbReference>
<organism evidence="3 4">
    <name type="scientific">Xenopus laevis</name>
    <name type="common">African clawed frog</name>
    <dbReference type="NCBI Taxonomy" id="8355"/>
    <lineage>
        <taxon>Eukaryota</taxon>
        <taxon>Metazoa</taxon>
        <taxon>Chordata</taxon>
        <taxon>Craniata</taxon>
        <taxon>Vertebrata</taxon>
        <taxon>Euteleostomi</taxon>
        <taxon>Amphibia</taxon>
        <taxon>Batrachia</taxon>
        <taxon>Anura</taxon>
        <taxon>Pipoidea</taxon>
        <taxon>Pipidae</taxon>
        <taxon>Xenopodinae</taxon>
        <taxon>Xenopus</taxon>
        <taxon>Xenopus</taxon>
    </lineage>
</organism>
<dbReference type="InterPro" id="IPR019734">
    <property type="entry name" value="TPR_rpt"/>
</dbReference>
<evidence type="ECO:0000313" key="3">
    <source>
        <dbReference type="Proteomes" id="UP000186698"/>
    </source>
</evidence>
<feature type="region of interest" description="Disordered" evidence="1">
    <location>
        <begin position="1"/>
        <end position="20"/>
    </location>
</feature>
<dbReference type="Pfam" id="PF16669">
    <property type="entry name" value="TTC5_OB"/>
    <property type="match status" value="1"/>
</dbReference>
<dbReference type="PaxDb" id="8355-A0A1L8HPT6"/>
<evidence type="ECO:0000313" key="4">
    <source>
        <dbReference type="RefSeq" id="XP_018099450.1"/>
    </source>
</evidence>
<dbReference type="AGR" id="Xenbase:XB-GENE-17337381"/>
<accession>A0A1L8HPT6</accession>
<gene>
    <name evidence="4 5" type="primary">ttc5.S</name>
</gene>
<dbReference type="KEGG" id="xla:108707043"/>
<dbReference type="Bgee" id="108707043">
    <property type="expression patterns" value="Expressed in egg cell and 19 other cell types or tissues"/>
</dbReference>
<keyword evidence="3" id="KW-1185">Reference proteome</keyword>
<dbReference type="AlphaFoldDB" id="A0A1L8HPT6"/>
<dbReference type="OrthoDB" id="423589at2759"/>
<dbReference type="SUPFAM" id="SSF48452">
    <property type="entry name" value="TPR-like"/>
    <property type="match status" value="1"/>
</dbReference>
<reference evidence="4" key="1">
    <citation type="submission" date="2025-08" db="UniProtKB">
        <authorList>
            <consortium name="RefSeq"/>
        </authorList>
    </citation>
    <scope>IDENTIFICATION</scope>
    <source>
        <strain evidence="4">J_2021</strain>
        <tissue evidence="4">Erythrocytes</tissue>
    </source>
</reference>
<dbReference type="STRING" id="8355.A0A1L8HPT6"/>
<evidence type="ECO:0000256" key="1">
    <source>
        <dbReference type="SAM" id="MobiDB-lite"/>
    </source>
</evidence>
<feature type="compositionally biased region" description="Polar residues" evidence="1">
    <location>
        <begin position="1"/>
        <end position="10"/>
    </location>
</feature>
<dbReference type="GO" id="GO:0097363">
    <property type="term" value="F:protein O-acetylglucosaminyltransferase activity"/>
    <property type="evidence" value="ECO:0007669"/>
    <property type="project" value="TreeGrafter"/>
</dbReference>
<dbReference type="InterPro" id="IPR038645">
    <property type="entry name" value="TTC5_OB_sf"/>
</dbReference>
<name>A0A1L8HPT6_XENLA</name>
<dbReference type="InterPro" id="IPR037919">
    <property type="entry name" value="OGT"/>
</dbReference>
<dbReference type="RefSeq" id="XP_018099450.1">
    <property type="nucleotide sequence ID" value="XM_018243961.2"/>
</dbReference>
<dbReference type="Gene3D" id="2.40.50.550">
    <property type="match status" value="1"/>
</dbReference>
<dbReference type="SMART" id="SM00028">
    <property type="entry name" value="TPR"/>
    <property type="match status" value="3"/>
</dbReference>
<evidence type="ECO:0000313" key="5">
    <source>
        <dbReference type="Xenbase" id="XB-GENE-17337381"/>
    </source>
</evidence>